<feature type="disulfide bond" description="Redox-active" evidence="9">
    <location>
        <begin position="32"/>
        <end position="35"/>
    </location>
</feature>
<evidence type="ECO:0000313" key="12">
    <source>
        <dbReference type="Proteomes" id="UP000053718"/>
    </source>
</evidence>
<evidence type="ECO:0000256" key="9">
    <source>
        <dbReference type="PIRSR" id="PIRSR000077-4"/>
    </source>
</evidence>
<dbReference type="InterPro" id="IPR036249">
    <property type="entry name" value="Thioredoxin-like_sf"/>
</dbReference>
<dbReference type="GO" id="GO:0015035">
    <property type="term" value="F:protein-disulfide reductase activity"/>
    <property type="evidence" value="ECO:0007669"/>
    <property type="project" value="UniProtKB-UniRule"/>
</dbReference>
<dbReference type="GO" id="GO:0045454">
    <property type="term" value="P:cell redox homeostasis"/>
    <property type="evidence" value="ECO:0007669"/>
    <property type="project" value="TreeGrafter"/>
</dbReference>
<name>A0A094J5K1_9GAMM</name>
<dbReference type="NCBIfam" id="TIGR01068">
    <property type="entry name" value="thioredoxin"/>
    <property type="match status" value="1"/>
</dbReference>
<dbReference type="OrthoDB" id="9790390at2"/>
<dbReference type="RefSeq" id="WP_034734206.1">
    <property type="nucleotide sequence ID" value="NZ_JPIN01000017.1"/>
</dbReference>
<dbReference type="InterPro" id="IPR017937">
    <property type="entry name" value="Thioredoxin_CS"/>
</dbReference>
<feature type="site" description="Contributes to redox potential value" evidence="8">
    <location>
        <position position="33"/>
    </location>
</feature>
<keyword evidence="5 9" id="KW-0676">Redox-active center</keyword>
<feature type="site" description="Deprotonates C-terminal active site Cys" evidence="8">
    <location>
        <position position="26"/>
    </location>
</feature>
<dbReference type="InterPro" id="IPR013766">
    <property type="entry name" value="Thioredoxin_domain"/>
</dbReference>
<dbReference type="PANTHER" id="PTHR45663">
    <property type="entry name" value="GEO12009P1"/>
    <property type="match status" value="1"/>
</dbReference>
<organism evidence="11 12">
    <name type="scientific">Pseudidiomarina atlantica</name>
    <dbReference type="NCBI Taxonomy" id="1517416"/>
    <lineage>
        <taxon>Bacteria</taxon>
        <taxon>Pseudomonadati</taxon>
        <taxon>Pseudomonadota</taxon>
        <taxon>Gammaproteobacteria</taxon>
        <taxon>Alteromonadales</taxon>
        <taxon>Idiomarinaceae</taxon>
        <taxon>Pseudidiomarina</taxon>
    </lineage>
</organism>
<dbReference type="PROSITE" id="PS51352">
    <property type="entry name" value="THIOREDOXIN_2"/>
    <property type="match status" value="1"/>
</dbReference>
<dbReference type="AlphaFoldDB" id="A0A094J5K1"/>
<evidence type="ECO:0000313" key="11">
    <source>
        <dbReference type="EMBL" id="KFZ27821.1"/>
    </source>
</evidence>
<dbReference type="PRINTS" id="PR00421">
    <property type="entry name" value="THIOREDOXIN"/>
</dbReference>
<comment type="similarity">
    <text evidence="1 7">Belongs to the thioredoxin family.</text>
</comment>
<evidence type="ECO:0000256" key="4">
    <source>
        <dbReference type="ARBA" id="ARBA00023157"/>
    </source>
</evidence>
<evidence type="ECO:0000256" key="7">
    <source>
        <dbReference type="PIRNR" id="PIRNR000077"/>
    </source>
</evidence>
<feature type="active site" description="Nucleophile" evidence="8">
    <location>
        <position position="35"/>
    </location>
</feature>
<sequence>MSNIVEVNDSNFDAAVGRNDKPVLVDFWAPWCGPCKTVGPMLDEIADELGDDLVVAKVNVDDSPETAARMGVRSIPTLTLFREGGVVARQTGAGTLGQLRAFVKGNL</sequence>
<evidence type="ECO:0000256" key="6">
    <source>
        <dbReference type="NCBIfam" id="TIGR01068"/>
    </source>
</evidence>
<dbReference type="STRING" id="1517416.IDAT_12510"/>
<protein>
    <recommendedName>
        <fullName evidence="6 7">Thioredoxin</fullName>
    </recommendedName>
</protein>
<dbReference type="PROSITE" id="PS00194">
    <property type="entry name" value="THIOREDOXIN_1"/>
    <property type="match status" value="1"/>
</dbReference>
<dbReference type="PANTHER" id="PTHR45663:SF11">
    <property type="entry name" value="GEO12009P1"/>
    <property type="match status" value="1"/>
</dbReference>
<keyword evidence="4 9" id="KW-1015">Disulfide bond</keyword>
<evidence type="ECO:0000256" key="1">
    <source>
        <dbReference type="ARBA" id="ARBA00008987"/>
    </source>
</evidence>
<feature type="domain" description="Thioredoxin" evidence="10">
    <location>
        <begin position="1"/>
        <end position="107"/>
    </location>
</feature>
<evidence type="ECO:0000256" key="2">
    <source>
        <dbReference type="ARBA" id="ARBA00022448"/>
    </source>
</evidence>
<feature type="active site" description="Nucleophile" evidence="8">
    <location>
        <position position="32"/>
    </location>
</feature>
<dbReference type="Gene3D" id="3.40.30.10">
    <property type="entry name" value="Glutaredoxin"/>
    <property type="match status" value="1"/>
</dbReference>
<evidence type="ECO:0000256" key="3">
    <source>
        <dbReference type="ARBA" id="ARBA00022982"/>
    </source>
</evidence>
<evidence type="ECO:0000259" key="10">
    <source>
        <dbReference type="PROSITE" id="PS51352"/>
    </source>
</evidence>
<dbReference type="InterPro" id="IPR005746">
    <property type="entry name" value="Thioredoxin"/>
</dbReference>
<gene>
    <name evidence="11" type="ORF">IDAT_12510</name>
</gene>
<accession>A0A094J5K1</accession>
<dbReference type="SUPFAM" id="SSF52833">
    <property type="entry name" value="Thioredoxin-like"/>
    <property type="match status" value="1"/>
</dbReference>
<evidence type="ECO:0000256" key="5">
    <source>
        <dbReference type="ARBA" id="ARBA00023284"/>
    </source>
</evidence>
<comment type="caution">
    <text evidence="11">The sequence shown here is derived from an EMBL/GenBank/DDBJ whole genome shotgun (WGS) entry which is preliminary data.</text>
</comment>
<keyword evidence="2" id="KW-0813">Transport</keyword>
<dbReference type="EMBL" id="JPIN01000017">
    <property type="protein sequence ID" value="KFZ27821.1"/>
    <property type="molecule type" value="Genomic_DNA"/>
</dbReference>
<dbReference type="eggNOG" id="COG3118">
    <property type="taxonomic scope" value="Bacteria"/>
</dbReference>
<dbReference type="FunFam" id="3.40.30.10:FF:000001">
    <property type="entry name" value="Thioredoxin"/>
    <property type="match status" value="1"/>
</dbReference>
<reference evidence="11 12" key="1">
    <citation type="submission" date="2014-06" db="EMBL/GenBank/DDBJ databases">
        <title>Draft genome sequence of Idiomarina sp. MCCC 1A10513.</title>
        <authorList>
            <person name="Du J."/>
            <person name="Lai Q."/>
            <person name="Shao Z."/>
        </authorList>
    </citation>
    <scope>NUCLEOTIDE SEQUENCE [LARGE SCALE GENOMIC DNA]</scope>
    <source>
        <strain evidence="11 12">MCCC 1A10513</strain>
    </source>
</reference>
<keyword evidence="3" id="KW-0249">Electron transport</keyword>
<feature type="site" description="Contributes to redox potential value" evidence="8">
    <location>
        <position position="34"/>
    </location>
</feature>
<dbReference type="GO" id="GO:0005829">
    <property type="term" value="C:cytosol"/>
    <property type="evidence" value="ECO:0007669"/>
    <property type="project" value="TreeGrafter"/>
</dbReference>
<keyword evidence="12" id="KW-1185">Reference proteome</keyword>
<proteinExistence type="inferred from homology"/>
<dbReference type="CDD" id="cd02947">
    <property type="entry name" value="TRX_family"/>
    <property type="match status" value="1"/>
</dbReference>
<dbReference type="PIRSF" id="PIRSF000077">
    <property type="entry name" value="Thioredoxin"/>
    <property type="match status" value="1"/>
</dbReference>
<dbReference type="Pfam" id="PF00085">
    <property type="entry name" value="Thioredoxin"/>
    <property type="match status" value="1"/>
</dbReference>
<evidence type="ECO:0000256" key="8">
    <source>
        <dbReference type="PIRSR" id="PIRSR000077-1"/>
    </source>
</evidence>
<dbReference type="Proteomes" id="UP000053718">
    <property type="component" value="Unassembled WGS sequence"/>
</dbReference>